<protein>
    <submittedName>
        <fullName evidence="1">Uncharacterized protein</fullName>
    </submittedName>
</protein>
<name>A0A8J4TFL6_CLAMG</name>
<evidence type="ECO:0000313" key="2">
    <source>
        <dbReference type="Proteomes" id="UP000727407"/>
    </source>
</evidence>
<accession>A0A8J4TFL6</accession>
<evidence type="ECO:0000313" key="1">
    <source>
        <dbReference type="EMBL" id="KAF5896666.1"/>
    </source>
</evidence>
<dbReference type="EMBL" id="QNUK01000268">
    <property type="protein sequence ID" value="KAF5896666.1"/>
    <property type="molecule type" value="Genomic_DNA"/>
</dbReference>
<sequence>MTPVWPFGPFTCCCCCLHMASPARLVIGALTSIDEEMMQRVVRVVVLYCSLAEDFMLLFFQFLCSKSVNAKYVAPKVTAWKQECRFGGQSVAPSGTGIPFPVGDSRARPNRGGIWCRLLSSGITEAAKVKSIKGMRTGLGNSAITYGWRKYPRENRTQEHKEKGCRSSNFG</sequence>
<organism evidence="1 2">
    <name type="scientific">Clarias magur</name>
    <name type="common">Asian catfish</name>
    <name type="synonym">Macropteronotus magur</name>
    <dbReference type="NCBI Taxonomy" id="1594786"/>
    <lineage>
        <taxon>Eukaryota</taxon>
        <taxon>Metazoa</taxon>
        <taxon>Chordata</taxon>
        <taxon>Craniata</taxon>
        <taxon>Vertebrata</taxon>
        <taxon>Euteleostomi</taxon>
        <taxon>Actinopterygii</taxon>
        <taxon>Neopterygii</taxon>
        <taxon>Teleostei</taxon>
        <taxon>Ostariophysi</taxon>
        <taxon>Siluriformes</taxon>
        <taxon>Clariidae</taxon>
        <taxon>Clarias</taxon>
    </lineage>
</organism>
<dbReference type="AlphaFoldDB" id="A0A8J4TFL6"/>
<reference evidence="1" key="1">
    <citation type="submission" date="2020-07" db="EMBL/GenBank/DDBJ databases">
        <title>Clarias magur genome sequencing, assembly and annotation.</title>
        <authorList>
            <person name="Kushwaha B."/>
            <person name="Kumar R."/>
            <person name="Das P."/>
            <person name="Joshi C.G."/>
            <person name="Kumar D."/>
            <person name="Nagpure N.S."/>
            <person name="Pandey M."/>
            <person name="Agarwal S."/>
            <person name="Srivastava S."/>
            <person name="Singh M."/>
            <person name="Sahoo L."/>
            <person name="Jayasankar P."/>
            <person name="Meher P.K."/>
            <person name="Koringa P.G."/>
            <person name="Iquebal M.A."/>
            <person name="Das S.P."/>
            <person name="Bit A."/>
            <person name="Patnaik S."/>
            <person name="Patel N."/>
            <person name="Shah T.M."/>
            <person name="Hinsu A."/>
            <person name="Jena J.K."/>
        </authorList>
    </citation>
    <scope>NUCLEOTIDE SEQUENCE</scope>
    <source>
        <strain evidence="1">CIFAMagur01</strain>
        <tissue evidence="1">Testis</tissue>
    </source>
</reference>
<comment type="caution">
    <text evidence="1">The sequence shown here is derived from an EMBL/GenBank/DDBJ whole genome shotgun (WGS) entry which is preliminary data.</text>
</comment>
<proteinExistence type="predicted"/>
<keyword evidence="2" id="KW-1185">Reference proteome</keyword>
<dbReference type="Proteomes" id="UP000727407">
    <property type="component" value="Unassembled WGS sequence"/>
</dbReference>
<gene>
    <name evidence="1" type="ORF">DAT39_013623</name>
</gene>